<feature type="transmembrane region" description="Helical" evidence="1">
    <location>
        <begin position="34"/>
        <end position="50"/>
    </location>
</feature>
<keyword evidence="1" id="KW-0472">Membrane</keyword>
<gene>
    <name evidence="2" type="ORF">UFOPK2288_01020</name>
</gene>
<feature type="transmembrane region" description="Helical" evidence="1">
    <location>
        <begin position="114"/>
        <end position="130"/>
    </location>
</feature>
<organism evidence="2">
    <name type="scientific">freshwater metagenome</name>
    <dbReference type="NCBI Taxonomy" id="449393"/>
    <lineage>
        <taxon>unclassified sequences</taxon>
        <taxon>metagenomes</taxon>
        <taxon>ecological metagenomes</taxon>
    </lineage>
</organism>
<dbReference type="EMBL" id="CAEZWS010000062">
    <property type="protein sequence ID" value="CAB4670686.1"/>
    <property type="molecule type" value="Genomic_DNA"/>
</dbReference>
<feature type="transmembrane region" description="Helical" evidence="1">
    <location>
        <begin position="56"/>
        <end position="78"/>
    </location>
</feature>
<sequence length="224" mass="24108">MNSLLLLKLFLAPLFVALVSFIQKRWGDGIGGRLIGLPLTTGPFVYIIYIQEGASFAGKAAHGVLVGQVSLVIFAWVYSACALRMKWAQALSIGTLACISSGALLTSFSIPLQILLPILIGTWILATKFWPKFENPPRTSNAPRWELPTRLIVTVLLILFLTGFASLLGPRVAGALSTYPVITSVLGAFNQRRFGPGATVATLQGMIQTLPLTIIIMSALTILL</sequence>
<feature type="transmembrane region" description="Helical" evidence="1">
    <location>
        <begin position="151"/>
        <end position="169"/>
    </location>
</feature>
<feature type="transmembrane region" description="Helical" evidence="1">
    <location>
        <begin position="205"/>
        <end position="223"/>
    </location>
</feature>
<proteinExistence type="predicted"/>
<reference evidence="2" key="1">
    <citation type="submission" date="2020-05" db="EMBL/GenBank/DDBJ databases">
        <authorList>
            <person name="Chiriac C."/>
            <person name="Salcher M."/>
            <person name="Ghai R."/>
            <person name="Kavagutti S V."/>
        </authorList>
    </citation>
    <scope>NUCLEOTIDE SEQUENCE</scope>
</reference>
<feature type="transmembrane region" description="Helical" evidence="1">
    <location>
        <begin position="6"/>
        <end position="22"/>
    </location>
</feature>
<keyword evidence="1" id="KW-0812">Transmembrane</keyword>
<accession>A0A6J6M9S3</accession>
<name>A0A6J6M9S3_9ZZZZ</name>
<evidence type="ECO:0000256" key="1">
    <source>
        <dbReference type="SAM" id="Phobius"/>
    </source>
</evidence>
<dbReference type="AlphaFoldDB" id="A0A6J6M9S3"/>
<evidence type="ECO:0000313" key="2">
    <source>
        <dbReference type="EMBL" id="CAB4670686.1"/>
    </source>
</evidence>
<keyword evidence="1" id="KW-1133">Transmembrane helix</keyword>
<protein>
    <submittedName>
        <fullName evidence="2">Unannotated protein</fullName>
    </submittedName>
</protein>